<evidence type="ECO:0000313" key="3">
    <source>
        <dbReference type="EMBL" id="CAL8143421.1"/>
    </source>
</evidence>
<keyword evidence="2" id="KW-0732">Signal</keyword>
<name>A0ABP1S4S0_9HEXA</name>
<feature type="region of interest" description="Disordered" evidence="1">
    <location>
        <begin position="225"/>
        <end position="245"/>
    </location>
</feature>
<evidence type="ECO:0000256" key="2">
    <source>
        <dbReference type="SAM" id="SignalP"/>
    </source>
</evidence>
<dbReference type="InterPro" id="IPR011024">
    <property type="entry name" value="G_crystallin-like"/>
</dbReference>
<proteinExistence type="predicted"/>
<feature type="signal peptide" evidence="2">
    <location>
        <begin position="1"/>
        <end position="21"/>
    </location>
</feature>
<dbReference type="EMBL" id="CAXLJM020000156">
    <property type="protein sequence ID" value="CAL8143421.1"/>
    <property type="molecule type" value="Genomic_DNA"/>
</dbReference>
<accession>A0ABP1S4S0</accession>
<dbReference type="Gene3D" id="2.60.20.10">
    <property type="entry name" value="Crystallins"/>
    <property type="match status" value="1"/>
</dbReference>
<evidence type="ECO:0000256" key="1">
    <source>
        <dbReference type="SAM" id="MobiDB-lite"/>
    </source>
</evidence>
<keyword evidence="4" id="KW-1185">Reference proteome</keyword>
<dbReference type="Proteomes" id="UP001642540">
    <property type="component" value="Unassembled WGS sequence"/>
</dbReference>
<organism evidence="3 4">
    <name type="scientific">Orchesella dallaii</name>
    <dbReference type="NCBI Taxonomy" id="48710"/>
    <lineage>
        <taxon>Eukaryota</taxon>
        <taxon>Metazoa</taxon>
        <taxon>Ecdysozoa</taxon>
        <taxon>Arthropoda</taxon>
        <taxon>Hexapoda</taxon>
        <taxon>Collembola</taxon>
        <taxon>Entomobryomorpha</taxon>
        <taxon>Entomobryoidea</taxon>
        <taxon>Orchesellidae</taxon>
        <taxon>Orchesellinae</taxon>
        <taxon>Orchesella</taxon>
    </lineage>
</organism>
<comment type="caution">
    <text evidence="3">The sequence shown here is derived from an EMBL/GenBank/DDBJ whole genome shotgun (WGS) entry which is preliminary data.</text>
</comment>
<feature type="region of interest" description="Disordered" evidence="1">
    <location>
        <begin position="368"/>
        <end position="402"/>
    </location>
</feature>
<dbReference type="SUPFAM" id="SSF49695">
    <property type="entry name" value="gamma-Crystallin-like"/>
    <property type="match status" value="1"/>
</dbReference>
<gene>
    <name evidence="3" type="ORF">ODALV1_LOCUS29557</name>
</gene>
<evidence type="ECO:0000313" key="4">
    <source>
        <dbReference type="Proteomes" id="UP001642540"/>
    </source>
</evidence>
<reference evidence="3 4" key="1">
    <citation type="submission" date="2024-08" db="EMBL/GenBank/DDBJ databases">
        <authorList>
            <person name="Cucini C."/>
            <person name="Frati F."/>
        </authorList>
    </citation>
    <scope>NUCLEOTIDE SEQUENCE [LARGE SCALE GENOMIC DNA]</scope>
</reference>
<protein>
    <submittedName>
        <fullName evidence="3">Uncharacterized protein</fullName>
    </submittedName>
</protein>
<feature type="chain" id="PRO_5047401957" evidence="2">
    <location>
        <begin position="22"/>
        <end position="402"/>
    </location>
</feature>
<sequence length="402" mass="43901">MSTFRLEIVLLLLICWNCTSSGKEIKKVTIFKEENFQGEKYERLSSENCTNLPEDLQLRQGSILTSGCVTFYVDKDCTGGPVIGFVVQSREKSLEEALRLCQLSMMAFNLEPALDVNSFGGTIKNVAIDVKQTFINDGPGTMEERYEVERTVKETATFRVSKSLRNLVKSSNSVNTTYENGTSGGFAAGFDGSVNTPKVGPASGTVMGGIHASEKLTTKLEQVITDETKSEKEGSATNGTDRGISTERSFKVEKTIIVQPCTSYEVSSFVKMSKNVEIDYYMHFEITGVTTTGQQMTYENLQIGIESQTNSEEGLEVLHGHPRANNVTVVVQLRIQLIANLGMNSVVTGKGVPLKECQRRIAHCNCCDSDEDETDVDEADVDEAGGDETGGDETGGDETDVD</sequence>